<comment type="caution">
    <text evidence="2">The sequence shown here is derived from an EMBL/GenBank/DDBJ whole genome shotgun (WGS) entry which is preliminary data.</text>
</comment>
<organism evidence="2 3">
    <name type="scientific">Natronoarchaeum mannanilyticum</name>
    <dbReference type="NCBI Taxonomy" id="926360"/>
    <lineage>
        <taxon>Archaea</taxon>
        <taxon>Methanobacteriati</taxon>
        <taxon>Methanobacteriota</taxon>
        <taxon>Stenosarchaea group</taxon>
        <taxon>Halobacteria</taxon>
        <taxon>Halobacteriales</taxon>
        <taxon>Natronoarchaeaceae</taxon>
    </lineage>
</organism>
<evidence type="ECO:0008006" key="4">
    <source>
        <dbReference type="Google" id="ProtNLM"/>
    </source>
</evidence>
<feature type="compositionally biased region" description="Acidic residues" evidence="1">
    <location>
        <begin position="156"/>
        <end position="166"/>
    </location>
</feature>
<name>A0AAV3TDL8_9EURY</name>
<dbReference type="InterPro" id="IPR038693">
    <property type="entry name" value="PaaB_sf"/>
</dbReference>
<dbReference type="Proteomes" id="UP001500420">
    <property type="component" value="Unassembled WGS sequence"/>
</dbReference>
<dbReference type="RefSeq" id="WP_343775724.1">
    <property type="nucleotide sequence ID" value="NZ_JBHSWS010000008.1"/>
</dbReference>
<dbReference type="AlphaFoldDB" id="A0AAV3TDL8"/>
<dbReference type="InterPro" id="IPR009359">
    <property type="entry name" value="PaaB"/>
</dbReference>
<protein>
    <recommendedName>
        <fullName evidence="4">PacF protein</fullName>
    </recommendedName>
</protein>
<reference evidence="2 3" key="1">
    <citation type="journal article" date="2019" name="Int. J. Syst. Evol. Microbiol.">
        <title>The Global Catalogue of Microorganisms (GCM) 10K type strain sequencing project: providing services to taxonomists for standard genome sequencing and annotation.</title>
        <authorList>
            <consortium name="The Broad Institute Genomics Platform"/>
            <consortium name="The Broad Institute Genome Sequencing Center for Infectious Disease"/>
            <person name="Wu L."/>
            <person name="Ma J."/>
        </authorList>
    </citation>
    <scope>NUCLEOTIDE SEQUENCE [LARGE SCALE GENOMIC DNA]</scope>
    <source>
        <strain evidence="2 3">JCM 16328</strain>
    </source>
</reference>
<proteinExistence type="predicted"/>
<sequence>MIWEVFRQGAEDKPYVHCGNVHAPDREMAKQFSVIQHGRRKPTNALWVAPQEKVSGVSYDEDTTDTDVDGTETDWEVFRQDEAGDYHTHCGDVSATDAESAKHAAMEEHGDDEPHSLWVVRSQYVGEVTGEHVTFGGTTDKSYRFAQTYNVTPAAEEVEASESEQVEAERKRGEV</sequence>
<dbReference type="Pfam" id="PF06243">
    <property type="entry name" value="PaaB"/>
    <property type="match status" value="2"/>
</dbReference>
<keyword evidence="3" id="KW-1185">Reference proteome</keyword>
<accession>A0AAV3TDL8</accession>
<feature type="region of interest" description="Disordered" evidence="1">
    <location>
        <begin position="154"/>
        <end position="175"/>
    </location>
</feature>
<evidence type="ECO:0000256" key="1">
    <source>
        <dbReference type="SAM" id="MobiDB-lite"/>
    </source>
</evidence>
<evidence type="ECO:0000313" key="2">
    <source>
        <dbReference type="EMBL" id="GAA0682315.1"/>
    </source>
</evidence>
<dbReference type="Gene3D" id="3.10.20.520">
    <property type="entry name" value="Phenylacetic acid degradation B"/>
    <property type="match status" value="2"/>
</dbReference>
<dbReference type="EMBL" id="BAAADV010000008">
    <property type="protein sequence ID" value="GAA0682315.1"/>
    <property type="molecule type" value="Genomic_DNA"/>
</dbReference>
<gene>
    <name evidence="2" type="ORF">GCM10009020_34440</name>
</gene>
<evidence type="ECO:0000313" key="3">
    <source>
        <dbReference type="Proteomes" id="UP001500420"/>
    </source>
</evidence>